<dbReference type="InterPro" id="IPR056884">
    <property type="entry name" value="NPHP3-like_N"/>
</dbReference>
<dbReference type="InterPro" id="IPR027417">
    <property type="entry name" value="P-loop_NTPase"/>
</dbReference>
<proteinExistence type="predicted"/>
<dbReference type="PRINTS" id="PR01415">
    <property type="entry name" value="ANKYRIN"/>
</dbReference>
<dbReference type="Pfam" id="PF24883">
    <property type="entry name" value="NPHP3_N"/>
    <property type="match status" value="1"/>
</dbReference>
<dbReference type="Gene3D" id="1.25.40.20">
    <property type="entry name" value="Ankyrin repeat-containing domain"/>
    <property type="match status" value="2"/>
</dbReference>
<keyword evidence="1" id="KW-0677">Repeat</keyword>
<evidence type="ECO:0000256" key="2">
    <source>
        <dbReference type="PROSITE-ProRule" id="PRU00023"/>
    </source>
</evidence>
<dbReference type="Gene3D" id="3.40.50.300">
    <property type="entry name" value="P-loop containing nucleotide triphosphate hydrolases"/>
    <property type="match status" value="1"/>
</dbReference>
<dbReference type="Pfam" id="PF12796">
    <property type="entry name" value="Ank_2"/>
    <property type="match status" value="2"/>
</dbReference>
<evidence type="ECO:0000256" key="3">
    <source>
        <dbReference type="SAM" id="MobiDB-lite"/>
    </source>
</evidence>
<dbReference type="PROSITE" id="PS50297">
    <property type="entry name" value="ANK_REP_REGION"/>
    <property type="match status" value="4"/>
</dbReference>
<accession>A0AAD7N258</accession>
<dbReference type="SUPFAM" id="SSF48403">
    <property type="entry name" value="Ankyrin repeat"/>
    <property type="match status" value="1"/>
</dbReference>
<dbReference type="SMART" id="SM00248">
    <property type="entry name" value="ANK"/>
    <property type="match status" value="7"/>
</dbReference>
<dbReference type="CDD" id="cd21037">
    <property type="entry name" value="MLKL_NTD"/>
    <property type="match status" value="1"/>
</dbReference>
<evidence type="ECO:0000256" key="1">
    <source>
        <dbReference type="ARBA" id="ARBA00022737"/>
    </source>
</evidence>
<sequence length="1065" mass="118319">MSFFLHQVLRQKRDKSHLRPRSLATLPPTPLLPTPGSVPAPVARGSSIPVHPPAVLPDVVPRAGDRAPTDTLDATTHSNPPVPGTPSASRPPAVFTKSINKTNLIIDNVALALDLAEKLAGFTKMVPFIAPAAGVLSWILKAYREVKDTSDQRDALLTRITDITQDLCGTILRMEATNHVNLIGRLKPDIETYTTLLEEAAQLVAEFVNLGVVARVAAHNQLGGRMSGLQQRLDLFGARFRTNRLVDLSIEQGTMKGTLEKVQDTVLEEKLEEWLRSPPDMRRKQHAAQELRQEGTGDWFLDRKEFTEWQDNAGSLWIQGSSGTGKSVLSSTVISKLMDEQRLFEDLGKSAAVAFYYFDFKDKEGQTVERALRRIILQLSAQSSHPYRVLNTQYDLSKGQIWPSYRDLQRILEELLRGFCRTYIVLDALDECQDTELGRLLHLISTFRTWTGSPLHLIITSQPRTRFADDFKDMPCIFLEASVTQKDIELFILTELRDKCKMKTWASRVHEIVDRVVEKSSGMFRLAACLTLELSRCKRQNELEEVLRNLPNDLFGIYDRFLERIRPNDLIYATGVLRWLLFPCERITLDLTKIADAVAFDFSNGAHYTYDPALREDNINAIPEWFEGLATIQEGIDGIKYMVLAHMSVQDYLLSPRFVDTFGYDLSAPHSHTFMARSCIGYLIHFADHPIHSGTSLKYPLAFYAARFWCRHLLLCQDQTVLTPEAMHLLEDGSLQYIALDYFRHPSQSARRSPLHLCAEEGYIEGMRGLLQSGADVNIQGREGSALHIASATGRIDTTSFLLMNGADVNAQWGKYGTALQIASRNGHTQIARFPRVNANLNARSANYGSASRIYYTDIVELLLEHGADVNAQGGEYGTALQAACYYGATRISALLIENGADVNAQGGPHGSALQAACYHGHTEIVHLLLTNGANVNAQSGPYGSALQAACYHGHTEIVQLLLANGANVNAQGGRYGTSLQTASRNGHTQIVHLLLLMNGVDANAQAHGEKYGTVLPATSRRPTPTGLMELTDGIHELMLLSEVSMPPIHHLKEKMFAIAIPAVW</sequence>
<dbReference type="PANTHER" id="PTHR10039">
    <property type="entry name" value="AMELOGENIN"/>
    <property type="match status" value="1"/>
</dbReference>
<feature type="compositionally biased region" description="Pro residues" evidence="3">
    <location>
        <begin position="27"/>
        <end position="38"/>
    </location>
</feature>
<evidence type="ECO:0000313" key="6">
    <source>
        <dbReference type="Proteomes" id="UP001215280"/>
    </source>
</evidence>
<dbReference type="InterPro" id="IPR059179">
    <property type="entry name" value="MLKL-like_MCAfunc"/>
</dbReference>
<dbReference type="AlphaFoldDB" id="A0AAD7N258"/>
<organism evidence="5 6">
    <name type="scientific">Mycena maculata</name>
    <dbReference type="NCBI Taxonomy" id="230809"/>
    <lineage>
        <taxon>Eukaryota</taxon>
        <taxon>Fungi</taxon>
        <taxon>Dikarya</taxon>
        <taxon>Basidiomycota</taxon>
        <taxon>Agaricomycotina</taxon>
        <taxon>Agaricomycetes</taxon>
        <taxon>Agaricomycetidae</taxon>
        <taxon>Agaricales</taxon>
        <taxon>Marasmiineae</taxon>
        <taxon>Mycenaceae</taxon>
        <taxon>Mycena</taxon>
    </lineage>
</organism>
<dbReference type="PANTHER" id="PTHR10039:SF16">
    <property type="entry name" value="GPI INOSITOL-DEACYLASE"/>
    <property type="match status" value="1"/>
</dbReference>
<dbReference type="Pfam" id="PF00023">
    <property type="entry name" value="Ank"/>
    <property type="match status" value="2"/>
</dbReference>
<comment type="caution">
    <text evidence="5">The sequence shown here is derived from an EMBL/GenBank/DDBJ whole genome shotgun (WGS) entry which is preliminary data.</text>
</comment>
<dbReference type="EMBL" id="JARJLG010000118">
    <property type="protein sequence ID" value="KAJ7742360.1"/>
    <property type="molecule type" value="Genomic_DNA"/>
</dbReference>
<feature type="repeat" description="ANK" evidence="2">
    <location>
        <begin position="945"/>
        <end position="974"/>
    </location>
</feature>
<feature type="repeat" description="ANK" evidence="2">
    <location>
        <begin position="782"/>
        <end position="814"/>
    </location>
</feature>
<feature type="domain" description="Nephrocystin 3-like N-terminal" evidence="4">
    <location>
        <begin position="295"/>
        <end position="461"/>
    </location>
</feature>
<dbReference type="Proteomes" id="UP001215280">
    <property type="component" value="Unassembled WGS sequence"/>
</dbReference>
<keyword evidence="6" id="KW-1185">Reference proteome</keyword>
<gene>
    <name evidence="5" type="ORF">DFH07DRAFT_891132</name>
</gene>
<dbReference type="SUPFAM" id="SSF52540">
    <property type="entry name" value="P-loop containing nucleoside triphosphate hydrolases"/>
    <property type="match status" value="1"/>
</dbReference>
<feature type="repeat" description="ANK" evidence="2">
    <location>
        <begin position="909"/>
        <end position="941"/>
    </location>
</feature>
<dbReference type="InterPro" id="IPR002110">
    <property type="entry name" value="Ankyrin_rpt"/>
</dbReference>
<evidence type="ECO:0000259" key="4">
    <source>
        <dbReference type="Pfam" id="PF24883"/>
    </source>
</evidence>
<feature type="compositionally biased region" description="Basic residues" evidence="3">
    <location>
        <begin position="9"/>
        <end position="20"/>
    </location>
</feature>
<protein>
    <recommendedName>
        <fullName evidence="4">Nephrocystin 3-like N-terminal domain-containing protein</fullName>
    </recommendedName>
</protein>
<feature type="repeat" description="ANK" evidence="2">
    <location>
        <begin position="876"/>
        <end position="908"/>
    </location>
</feature>
<feature type="repeat" description="ANK" evidence="2">
    <location>
        <begin position="750"/>
        <end position="782"/>
    </location>
</feature>
<keyword evidence="2" id="KW-0040">ANK repeat</keyword>
<dbReference type="PROSITE" id="PS50088">
    <property type="entry name" value="ANK_REPEAT"/>
    <property type="match status" value="5"/>
</dbReference>
<reference evidence="5" key="1">
    <citation type="submission" date="2023-03" db="EMBL/GenBank/DDBJ databases">
        <title>Massive genome expansion in bonnet fungi (Mycena s.s.) driven by repeated elements and novel gene families across ecological guilds.</title>
        <authorList>
            <consortium name="Lawrence Berkeley National Laboratory"/>
            <person name="Harder C.B."/>
            <person name="Miyauchi S."/>
            <person name="Viragh M."/>
            <person name="Kuo A."/>
            <person name="Thoen E."/>
            <person name="Andreopoulos B."/>
            <person name="Lu D."/>
            <person name="Skrede I."/>
            <person name="Drula E."/>
            <person name="Henrissat B."/>
            <person name="Morin E."/>
            <person name="Kohler A."/>
            <person name="Barry K."/>
            <person name="LaButti K."/>
            <person name="Morin E."/>
            <person name="Salamov A."/>
            <person name="Lipzen A."/>
            <person name="Mereny Z."/>
            <person name="Hegedus B."/>
            <person name="Baldrian P."/>
            <person name="Stursova M."/>
            <person name="Weitz H."/>
            <person name="Taylor A."/>
            <person name="Grigoriev I.V."/>
            <person name="Nagy L.G."/>
            <person name="Martin F."/>
            <person name="Kauserud H."/>
        </authorList>
    </citation>
    <scope>NUCLEOTIDE SEQUENCE</scope>
    <source>
        <strain evidence="5">CBHHK188m</strain>
    </source>
</reference>
<dbReference type="InterPro" id="IPR036770">
    <property type="entry name" value="Ankyrin_rpt-contain_sf"/>
</dbReference>
<evidence type="ECO:0000313" key="5">
    <source>
        <dbReference type="EMBL" id="KAJ7742360.1"/>
    </source>
</evidence>
<feature type="region of interest" description="Disordered" evidence="3">
    <location>
        <begin position="1"/>
        <end position="92"/>
    </location>
</feature>
<name>A0AAD7N258_9AGAR</name>